<dbReference type="GO" id="GO:0009245">
    <property type="term" value="P:lipid A biosynthetic process"/>
    <property type="evidence" value="ECO:0007669"/>
    <property type="project" value="TreeGrafter"/>
</dbReference>
<dbReference type="Proteomes" id="UP000664209">
    <property type="component" value="Unassembled WGS sequence"/>
</dbReference>
<accession>A0A939RV55</accession>
<dbReference type="SUPFAM" id="SSF56300">
    <property type="entry name" value="Metallo-dependent phosphatases"/>
    <property type="match status" value="1"/>
</dbReference>
<comment type="caution">
    <text evidence="2">The sequence shown here is derived from an EMBL/GenBank/DDBJ whole genome shotgun (WGS) entry which is preliminary data.</text>
</comment>
<protein>
    <submittedName>
        <fullName evidence="2">Metallophosphoesterase</fullName>
    </submittedName>
</protein>
<dbReference type="AlphaFoldDB" id="A0A939RV55"/>
<sequence length="304" mass="32102">MPSTPLRLLGAAALAGAAGLTWSLVEARSYVLREVTVPVLAPGSAPLRVLHLSDLHLTPSQDDKIAWVRSLADLEPDLVVDTGDNMAHVDALPALLHALDPLLGTPGAFVMGSNDYYAPIPKNPARYLAPGRFPVIPPERTLPAAELAATLRDAGWKDLTNRRDALTVGGQTIALAGVDDPHLDRDRFPAPQDSPEADLRLGVTHAPYRRVLDAMHAEGSDLVLAGHTHGGQLCVPGYGALVTNCDLDTGRVKGLHGWPGARPDAPGGADSTWLHVSAGLGTSPYTPVRFACRPEATLLTLTAR</sequence>
<name>A0A939RV55_9CELL</name>
<keyword evidence="3" id="KW-1185">Reference proteome</keyword>
<dbReference type="PANTHER" id="PTHR31302">
    <property type="entry name" value="TRANSMEMBRANE PROTEIN WITH METALLOPHOSPHOESTERASE DOMAIN-RELATED"/>
    <property type="match status" value="1"/>
</dbReference>
<dbReference type="InterPro" id="IPR004843">
    <property type="entry name" value="Calcineurin-like_PHP"/>
</dbReference>
<dbReference type="GO" id="GO:0008758">
    <property type="term" value="F:UDP-2,3-diacylglucosamine hydrolase activity"/>
    <property type="evidence" value="ECO:0007669"/>
    <property type="project" value="TreeGrafter"/>
</dbReference>
<gene>
    <name evidence="2" type="ORF">J4G33_16360</name>
</gene>
<dbReference type="GO" id="GO:0016020">
    <property type="term" value="C:membrane"/>
    <property type="evidence" value="ECO:0007669"/>
    <property type="project" value="GOC"/>
</dbReference>
<dbReference type="PANTHER" id="PTHR31302:SF20">
    <property type="entry name" value="CONSERVED PROTEIN"/>
    <property type="match status" value="1"/>
</dbReference>
<reference evidence="2" key="1">
    <citation type="submission" date="2021-03" db="EMBL/GenBank/DDBJ databases">
        <title>Actinotalea soli sp. nov., isolated from soil.</title>
        <authorList>
            <person name="Ping W."/>
            <person name="Zhang J."/>
        </authorList>
    </citation>
    <scope>NUCLEOTIDE SEQUENCE</scope>
    <source>
        <strain evidence="2">BY-33</strain>
    </source>
</reference>
<evidence type="ECO:0000313" key="2">
    <source>
        <dbReference type="EMBL" id="MBO1753384.1"/>
    </source>
</evidence>
<evidence type="ECO:0000259" key="1">
    <source>
        <dbReference type="Pfam" id="PF00149"/>
    </source>
</evidence>
<dbReference type="EMBL" id="JAGEMK010000012">
    <property type="protein sequence ID" value="MBO1753384.1"/>
    <property type="molecule type" value="Genomic_DNA"/>
</dbReference>
<dbReference type="Gene3D" id="3.60.21.10">
    <property type="match status" value="1"/>
</dbReference>
<feature type="domain" description="Calcineurin-like phosphoesterase" evidence="1">
    <location>
        <begin position="47"/>
        <end position="230"/>
    </location>
</feature>
<dbReference type="Pfam" id="PF00149">
    <property type="entry name" value="Metallophos"/>
    <property type="match status" value="1"/>
</dbReference>
<evidence type="ECO:0000313" key="3">
    <source>
        <dbReference type="Proteomes" id="UP000664209"/>
    </source>
</evidence>
<proteinExistence type="predicted"/>
<dbReference type="InterPro" id="IPR051158">
    <property type="entry name" value="Metallophosphoesterase_sf"/>
</dbReference>
<dbReference type="RefSeq" id="WP_208057074.1">
    <property type="nucleotide sequence ID" value="NZ_JAGEMK010000012.1"/>
</dbReference>
<dbReference type="InterPro" id="IPR029052">
    <property type="entry name" value="Metallo-depent_PP-like"/>
</dbReference>
<organism evidence="2 3">
    <name type="scientific">Actinotalea soli</name>
    <dbReference type="NCBI Taxonomy" id="2819234"/>
    <lineage>
        <taxon>Bacteria</taxon>
        <taxon>Bacillati</taxon>
        <taxon>Actinomycetota</taxon>
        <taxon>Actinomycetes</taxon>
        <taxon>Micrococcales</taxon>
        <taxon>Cellulomonadaceae</taxon>
        <taxon>Actinotalea</taxon>
    </lineage>
</organism>